<evidence type="ECO:0000313" key="1">
    <source>
        <dbReference type="EMBL" id="MFC6152203.1"/>
    </source>
</evidence>
<reference evidence="2" key="1">
    <citation type="journal article" date="2019" name="Int. J. Syst. Evol. Microbiol.">
        <title>The Global Catalogue of Microorganisms (GCM) 10K type strain sequencing project: providing services to taxonomists for standard genome sequencing and annotation.</title>
        <authorList>
            <consortium name="The Broad Institute Genomics Platform"/>
            <consortium name="The Broad Institute Genome Sequencing Center for Infectious Disease"/>
            <person name="Wu L."/>
            <person name="Ma J."/>
        </authorList>
    </citation>
    <scope>NUCLEOTIDE SEQUENCE [LARGE SCALE GENOMIC DNA]</scope>
    <source>
        <strain evidence="2">DFY28</strain>
    </source>
</reference>
<name>A0ABW1QT55_9ACTN</name>
<comment type="caution">
    <text evidence="1">The sequence shown here is derived from an EMBL/GenBank/DDBJ whole genome shotgun (WGS) entry which is preliminary data.</text>
</comment>
<organism evidence="1 2">
    <name type="scientific">Nocardioides yefusunii</name>
    <dbReference type="NCBI Taxonomy" id="2500546"/>
    <lineage>
        <taxon>Bacteria</taxon>
        <taxon>Bacillati</taxon>
        <taxon>Actinomycetota</taxon>
        <taxon>Actinomycetes</taxon>
        <taxon>Propionibacteriales</taxon>
        <taxon>Nocardioidaceae</taxon>
        <taxon>Nocardioides</taxon>
    </lineage>
</organism>
<dbReference type="RefSeq" id="WP_277745811.1">
    <property type="nucleotide sequence ID" value="NZ_CP034929.1"/>
</dbReference>
<dbReference type="EMBL" id="JBHSQI010000001">
    <property type="protein sequence ID" value="MFC6152203.1"/>
    <property type="molecule type" value="Genomic_DNA"/>
</dbReference>
<accession>A0ABW1QT55</accession>
<sequence length="42" mass="4387">MNLGDLALGTQLIRPRDFEREAPSVSSVGLVSGLSSTGPMAR</sequence>
<proteinExistence type="predicted"/>
<protein>
    <submittedName>
        <fullName evidence="1">Uncharacterized protein</fullName>
    </submittedName>
</protein>
<keyword evidence="2" id="KW-1185">Reference proteome</keyword>
<evidence type="ECO:0000313" key="2">
    <source>
        <dbReference type="Proteomes" id="UP001596098"/>
    </source>
</evidence>
<dbReference type="Proteomes" id="UP001596098">
    <property type="component" value="Unassembled WGS sequence"/>
</dbReference>
<gene>
    <name evidence="1" type="ORF">ACFPWU_00780</name>
</gene>